<gene>
    <name evidence="1" type="ORF">GR303_07410</name>
</gene>
<dbReference type="Proteomes" id="UP000818323">
    <property type="component" value="Unassembled WGS sequence"/>
</dbReference>
<reference evidence="1 2" key="1">
    <citation type="submission" date="2020-01" db="EMBL/GenBank/DDBJ databases">
        <title>Microvirga sp. nov., an arsenate reduction bacterium isolated from Tibet hotspring sediments.</title>
        <authorList>
            <person name="Yuan C.-G."/>
        </authorList>
    </citation>
    <scope>NUCLEOTIDE SEQUENCE [LARGE SCALE GENOMIC DNA]</scope>
    <source>
        <strain evidence="1 2">SYSU G3D203</strain>
    </source>
</reference>
<name>A0ABW9YVL3_9HYPH</name>
<comment type="caution">
    <text evidence="1">The sequence shown here is derived from an EMBL/GenBank/DDBJ whole genome shotgun (WGS) entry which is preliminary data.</text>
</comment>
<evidence type="ECO:0000313" key="2">
    <source>
        <dbReference type="Proteomes" id="UP000818323"/>
    </source>
</evidence>
<organism evidence="1 2">
    <name type="scientific">Microvirga arsenatis</name>
    <dbReference type="NCBI Taxonomy" id="2692265"/>
    <lineage>
        <taxon>Bacteria</taxon>
        <taxon>Pseudomonadati</taxon>
        <taxon>Pseudomonadota</taxon>
        <taxon>Alphaproteobacteria</taxon>
        <taxon>Hyphomicrobiales</taxon>
        <taxon>Methylobacteriaceae</taxon>
        <taxon>Microvirga</taxon>
    </lineage>
</organism>
<keyword evidence="2" id="KW-1185">Reference proteome</keyword>
<protein>
    <submittedName>
        <fullName evidence="1">Uncharacterized protein</fullName>
    </submittedName>
</protein>
<accession>A0ABW9YVL3</accession>
<dbReference type="EMBL" id="JAAAXJ010000003">
    <property type="protein sequence ID" value="NBJ24180.1"/>
    <property type="molecule type" value="Genomic_DNA"/>
</dbReference>
<evidence type="ECO:0000313" key="1">
    <source>
        <dbReference type="EMBL" id="NBJ24180.1"/>
    </source>
</evidence>
<sequence>MQLTRRALYDLVWSKPMTKLAAEFQISDVGLAKICDRHRVPTPPRGYWAKVEARQKVKQALFVEVDDPQLDRIEINGNLAQLPEPVRELVVRHKAERKVFIPLVESPPPKATGDLHPAIRLTAKTLRSRSAQDGEVARAFGEGLCGVEVGIQAIERTITILDALACALAEKGLQVAPSGNQMRIINRPEKVEFTLNEVTRTVPHEPTEAELAEEARRQKRRERYWRGEISWDSSFQGKAWPEKDILRTGRLFLQIEGYNDGVRRKWADGKTQTIEVLVPSIVHGFEVLIAARKAERDWREERERKWKEYCRRRELAKARVKREADRGPFIDHVIEIHREIARLQAWLDDSWPVAEQRPGKRLSAHG</sequence>
<dbReference type="RefSeq" id="WP_161722573.1">
    <property type="nucleotide sequence ID" value="NZ_JAAAXI010000004.1"/>
</dbReference>
<proteinExistence type="predicted"/>